<reference evidence="2 3" key="1">
    <citation type="submission" date="2024-08" db="EMBL/GenBank/DDBJ databases">
        <title>Whole-genome sequencing of halo(alkali)philic microorganisms from hypersaline lakes.</title>
        <authorList>
            <person name="Sorokin D.Y."/>
            <person name="Merkel A.Y."/>
            <person name="Messina E."/>
            <person name="Yakimov M."/>
        </authorList>
    </citation>
    <scope>NUCLEOTIDE SEQUENCE [LARGE SCALE GENOMIC DNA]</scope>
    <source>
        <strain evidence="2 3">Cl-TMA</strain>
    </source>
</reference>
<dbReference type="EMBL" id="JBGUAW010000009">
    <property type="protein sequence ID" value="MFA9461814.1"/>
    <property type="molecule type" value="Genomic_DNA"/>
</dbReference>
<dbReference type="Proteomes" id="UP001575181">
    <property type="component" value="Unassembled WGS sequence"/>
</dbReference>
<comment type="caution">
    <text evidence="2">The sequence shown here is derived from an EMBL/GenBank/DDBJ whole genome shotgun (WGS) entry which is preliminary data.</text>
</comment>
<protein>
    <submittedName>
        <fullName evidence="2">Uncharacterized protein</fullName>
    </submittedName>
</protein>
<keyword evidence="1" id="KW-0472">Membrane</keyword>
<keyword evidence="3" id="KW-1185">Reference proteome</keyword>
<proteinExistence type="predicted"/>
<evidence type="ECO:0000256" key="1">
    <source>
        <dbReference type="SAM" id="Phobius"/>
    </source>
</evidence>
<accession>A0ABV4TYY5</accession>
<name>A0ABV4TYY5_9GAMM</name>
<sequence>MAKPDVLEQPLTEEQIESELKRRRRKTIVLRSLLALGFIGLGLAGGLPLYGGARELVPVVLLGVGVAGLFLEGVAVMDDMGKGGAPRVRDLKPAKVAEQKRAMDWAEHHEPVKQTLDGILRIRRWVTREEYRAIARWVKTDFRGG</sequence>
<keyword evidence="1" id="KW-0812">Transmembrane</keyword>
<evidence type="ECO:0000313" key="2">
    <source>
        <dbReference type="EMBL" id="MFA9461814.1"/>
    </source>
</evidence>
<keyword evidence="1" id="KW-1133">Transmembrane helix</keyword>
<dbReference type="RefSeq" id="WP_373656604.1">
    <property type="nucleotide sequence ID" value="NZ_JBGUAW010000009.1"/>
</dbReference>
<gene>
    <name evidence="2" type="ORF">ACERLL_13390</name>
</gene>
<evidence type="ECO:0000313" key="3">
    <source>
        <dbReference type="Proteomes" id="UP001575181"/>
    </source>
</evidence>
<feature type="transmembrane region" description="Helical" evidence="1">
    <location>
        <begin position="28"/>
        <end position="50"/>
    </location>
</feature>
<organism evidence="2 3">
    <name type="scientific">Thiohalorhabdus methylotrophus</name>
    <dbReference type="NCBI Taxonomy" id="3242694"/>
    <lineage>
        <taxon>Bacteria</taxon>
        <taxon>Pseudomonadati</taxon>
        <taxon>Pseudomonadota</taxon>
        <taxon>Gammaproteobacteria</taxon>
        <taxon>Thiohalorhabdales</taxon>
        <taxon>Thiohalorhabdaceae</taxon>
        <taxon>Thiohalorhabdus</taxon>
    </lineage>
</organism>
<feature type="transmembrane region" description="Helical" evidence="1">
    <location>
        <begin position="56"/>
        <end position="77"/>
    </location>
</feature>